<dbReference type="InterPro" id="IPR041627">
    <property type="entry name" value="AAA_lid_6"/>
</dbReference>
<feature type="region of interest" description="Disordered" evidence="4">
    <location>
        <begin position="1009"/>
        <end position="1102"/>
    </location>
</feature>
<organism evidence="6 7">
    <name type="scientific">Purpureocillium lilacinum</name>
    <name type="common">Paecilomyces lilacinus</name>
    <dbReference type="NCBI Taxonomy" id="33203"/>
    <lineage>
        <taxon>Eukaryota</taxon>
        <taxon>Fungi</taxon>
        <taxon>Dikarya</taxon>
        <taxon>Ascomycota</taxon>
        <taxon>Pezizomycotina</taxon>
        <taxon>Sordariomycetes</taxon>
        <taxon>Hypocreomycetidae</taxon>
        <taxon>Hypocreales</taxon>
        <taxon>Ophiocordycipitaceae</taxon>
        <taxon>Purpureocillium</taxon>
    </lineage>
</organism>
<dbReference type="Gene3D" id="3.40.50.300">
    <property type="entry name" value="P-loop containing nucleotide triphosphate hydrolases"/>
    <property type="match status" value="3"/>
</dbReference>
<feature type="compositionally biased region" description="Acidic residues" evidence="4">
    <location>
        <begin position="1057"/>
        <end position="1077"/>
    </location>
</feature>
<feature type="compositionally biased region" description="Low complexity" evidence="4">
    <location>
        <begin position="64"/>
        <end position="74"/>
    </location>
</feature>
<dbReference type="EMBL" id="LCWV01000026">
    <property type="protein sequence ID" value="PWI66229.1"/>
    <property type="molecule type" value="Genomic_DNA"/>
</dbReference>
<dbReference type="PANTHER" id="PTHR43392:SF2">
    <property type="entry name" value="AAA-TYPE ATPASE FAMILY PROTEIN _ ANKYRIN REPEAT FAMILY PROTEIN"/>
    <property type="match status" value="1"/>
</dbReference>
<dbReference type="InterPro" id="IPR003593">
    <property type="entry name" value="AAA+_ATPase"/>
</dbReference>
<comment type="caution">
    <text evidence="6">The sequence shown here is derived from an EMBL/GenBank/DDBJ whole genome shotgun (WGS) entry which is preliminary data.</text>
</comment>
<evidence type="ECO:0000256" key="4">
    <source>
        <dbReference type="SAM" id="MobiDB-lite"/>
    </source>
</evidence>
<dbReference type="Pfam" id="PF17866">
    <property type="entry name" value="AAA_lid_6"/>
    <property type="match status" value="2"/>
</dbReference>
<evidence type="ECO:0000256" key="2">
    <source>
        <dbReference type="ARBA" id="ARBA00022741"/>
    </source>
</evidence>
<keyword evidence="2" id="KW-0547">Nucleotide-binding</keyword>
<dbReference type="InterPro" id="IPR027417">
    <property type="entry name" value="P-loop_NTPase"/>
</dbReference>
<dbReference type="InterPro" id="IPR050773">
    <property type="entry name" value="CbxX/CfxQ_RuBisCO_ESX"/>
</dbReference>
<gene>
    <name evidence="6" type="ORF">PCL_05194</name>
</gene>
<feature type="compositionally biased region" description="Low complexity" evidence="4">
    <location>
        <begin position="32"/>
        <end position="48"/>
    </location>
</feature>
<evidence type="ECO:0000313" key="7">
    <source>
        <dbReference type="Proteomes" id="UP000245956"/>
    </source>
</evidence>
<proteinExistence type="inferred from homology"/>
<dbReference type="SMART" id="SM00382">
    <property type="entry name" value="AAA"/>
    <property type="match status" value="3"/>
</dbReference>
<dbReference type="PANTHER" id="PTHR43392">
    <property type="entry name" value="AAA-TYPE ATPASE FAMILY PROTEIN / ANKYRIN REPEAT FAMILY PROTEIN"/>
    <property type="match status" value="1"/>
</dbReference>
<protein>
    <recommendedName>
        <fullName evidence="5">AAA+ ATPase domain-containing protein</fullName>
    </recommendedName>
</protein>
<comment type="similarity">
    <text evidence="1">Belongs to the CbxX/CfxQ family.</text>
</comment>
<evidence type="ECO:0000256" key="3">
    <source>
        <dbReference type="ARBA" id="ARBA00022840"/>
    </source>
</evidence>
<name>A0A2U3DVF9_PURLI</name>
<accession>A0A2U3DVF9</accession>
<dbReference type="InterPro" id="IPR003959">
    <property type="entry name" value="ATPase_AAA_core"/>
</dbReference>
<dbReference type="CDD" id="cd00009">
    <property type="entry name" value="AAA"/>
    <property type="match status" value="2"/>
</dbReference>
<feature type="compositionally biased region" description="Basic and acidic residues" evidence="4">
    <location>
        <begin position="1091"/>
        <end position="1102"/>
    </location>
</feature>
<feature type="compositionally biased region" description="Acidic residues" evidence="4">
    <location>
        <begin position="75"/>
        <end position="90"/>
    </location>
</feature>
<evidence type="ECO:0000259" key="5">
    <source>
        <dbReference type="SMART" id="SM00382"/>
    </source>
</evidence>
<dbReference type="Gene3D" id="1.10.8.60">
    <property type="match status" value="2"/>
</dbReference>
<dbReference type="Proteomes" id="UP000245956">
    <property type="component" value="Unassembled WGS sequence"/>
</dbReference>
<dbReference type="FunFam" id="3.40.50.300:FF:000216">
    <property type="entry name" value="Type VII secretion ATPase EccA"/>
    <property type="match status" value="1"/>
</dbReference>
<evidence type="ECO:0000256" key="1">
    <source>
        <dbReference type="ARBA" id="ARBA00010378"/>
    </source>
</evidence>
<feature type="domain" description="AAA+ ATPase" evidence="5">
    <location>
        <begin position="434"/>
        <end position="578"/>
    </location>
</feature>
<dbReference type="Pfam" id="PF00004">
    <property type="entry name" value="AAA"/>
    <property type="match status" value="3"/>
</dbReference>
<evidence type="ECO:0000313" key="6">
    <source>
        <dbReference type="EMBL" id="PWI66229.1"/>
    </source>
</evidence>
<feature type="compositionally biased region" description="Basic and acidic residues" evidence="4">
    <location>
        <begin position="1033"/>
        <end position="1042"/>
    </location>
</feature>
<dbReference type="GO" id="GO:0016887">
    <property type="term" value="F:ATP hydrolysis activity"/>
    <property type="evidence" value="ECO:0007669"/>
    <property type="project" value="InterPro"/>
</dbReference>
<dbReference type="PRINTS" id="PR00819">
    <property type="entry name" value="CBXCFQXSUPER"/>
</dbReference>
<dbReference type="InterPro" id="IPR000641">
    <property type="entry name" value="CbxX/CfxQ"/>
</dbReference>
<feature type="region of interest" description="Disordered" evidence="4">
    <location>
        <begin position="962"/>
        <end position="987"/>
    </location>
</feature>
<feature type="compositionally biased region" description="Low complexity" evidence="4">
    <location>
        <begin position="91"/>
        <end position="101"/>
    </location>
</feature>
<feature type="domain" description="AAA+ ATPase" evidence="5">
    <location>
        <begin position="158"/>
        <end position="292"/>
    </location>
</feature>
<reference evidence="6 7" key="1">
    <citation type="journal article" date="2016" name="Front. Microbiol.">
        <title>Genome and transcriptome sequences reveal the specific parasitism of the nematophagous Purpureocillium lilacinum 36-1.</title>
        <authorList>
            <person name="Xie J."/>
            <person name="Li S."/>
            <person name="Mo C."/>
            <person name="Xiao X."/>
            <person name="Peng D."/>
            <person name="Wang G."/>
            <person name="Xiao Y."/>
        </authorList>
    </citation>
    <scope>NUCLEOTIDE SEQUENCE [LARGE SCALE GENOMIC DNA]</scope>
    <source>
        <strain evidence="6 7">36-1</strain>
    </source>
</reference>
<dbReference type="AlphaFoldDB" id="A0A2U3DVF9"/>
<feature type="region of interest" description="Disordered" evidence="4">
    <location>
        <begin position="1"/>
        <end position="115"/>
    </location>
</feature>
<dbReference type="SUPFAM" id="SSF52540">
    <property type="entry name" value="P-loop containing nucleoside triphosphate hydrolases"/>
    <property type="match status" value="3"/>
</dbReference>
<keyword evidence="3" id="KW-0067">ATP-binding</keyword>
<dbReference type="GO" id="GO:0005524">
    <property type="term" value="F:ATP binding"/>
    <property type="evidence" value="ECO:0007669"/>
    <property type="project" value="UniProtKB-KW"/>
</dbReference>
<sequence>MAHRSPPAWRASFDDVDLGPQVAGTNPNSDNRLLQPRPSLLQPRPSLLMRRHTLPISSVPPTPTGSRSPTPDGQQDGEDKDGSDGDDIDSSLDLSSALSASDSDDEESEDDWRVGDKSNTVTAKLDMLVGLSTVKDYFRELGLYIDHNRILDVNLAHERFHAMFQGNPGTGKTTVARLYAEFLYAKRVLKTSHVVETSGGKLASRGPNAAIQIFTPKKGGVLFVDEAYQLVAPHSGSSGKQVLDIILAEMEKHAGKWVVIFAGYKNDFDPFFAHNEGLGSRIPLVLDFADFTDDQLYDIMLSLFRKRFPNVVEIDGQSQGGVYLRAAIRRISQGRDRRGFGNARTVQNYFQRICQRQASRIGQLEHPSRKARLHFIKEDILGPRPVHVKANSKAWAKLKSLIGLSEVKRSVRIMFQIIETNYQRELNGDRPHAHSLNRVFVGSPGTGKTTVAKLYGKILADLGFLSKGDVVVKTPADFIGDAVGRSESNTKAILASTIGKVLIIDEAYMLDPGDPTSTRDSYKTAVLDSIVAEVQGNPGDDRCVILLGYEEKMESLFHNGNPGLSGRFMADMPFRFADYSNDELRQILERDLKDRHIKCQPDALNSAIDMLSRYRNAHNFSNARAVKTLVSEAVLRNQERQMKSNPVNQVFDGRLEPQDFDPWLGEWAASSGTPINCRAALSGRVSDAVIDQLEAFLPGSQVPGQVNRDKLRQNIPRTFVFTGPPGTGKNTLAMYMGRLFRDLGLLPTDQVVKCSAVAFIGQHVGHTTPTTRTQLDRGVGKVLVIQDLHRLSKGGFSGEALDELTSFLRTYSGRMAVILTGPKEPLDDLLRERPELSTSFQDRITFNNLSPRECLMLLHQKIQTIEPGGETPFSASDAAKARFQKAMAILTLFERWGNSRDVHYLAGRMVRKADDELIQRNAREPGRKHEWVLTENMAMSCFKAMFHDTRAAGGALVKTAVEDTSGGGSGGAASHPEAGTTKPDGEATEAVMETTAVAERKEYALAAATAHEAVKSQEEQAAPQETLPTQEAATRESIHAEVQELEEEVQEQGAGEQESEAEDEEEDEQEDEQEEEEQRQKDGRCPNCGEYHSRDKDLADYQ</sequence>
<feature type="domain" description="AAA+ ATPase" evidence="5">
    <location>
        <begin position="715"/>
        <end position="845"/>
    </location>
</feature>